<dbReference type="InterPro" id="IPR039847">
    <property type="entry name" value="Ubox5"/>
</dbReference>
<dbReference type="SMART" id="SM00504">
    <property type="entry name" value="Ubox"/>
    <property type="match status" value="1"/>
</dbReference>
<dbReference type="InterPro" id="IPR013083">
    <property type="entry name" value="Znf_RING/FYVE/PHD"/>
</dbReference>
<dbReference type="PROSITE" id="PS51698">
    <property type="entry name" value="U_BOX"/>
    <property type="match status" value="1"/>
</dbReference>
<dbReference type="EMBL" id="HAEJ01000755">
    <property type="protein sequence ID" value="SBS41212.1"/>
    <property type="molecule type" value="Transcribed_RNA"/>
</dbReference>
<dbReference type="PROSITE" id="PS00518">
    <property type="entry name" value="ZF_RING_1"/>
    <property type="match status" value="1"/>
</dbReference>
<keyword evidence="2 4" id="KW-0863">Zinc-finger</keyword>
<dbReference type="GO" id="GO:0008270">
    <property type="term" value="F:zinc ion binding"/>
    <property type="evidence" value="ECO:0007669"/>
    <property type="project" value="UniProtKB-KW"/>
</dbReference>
<dbReference type="FunFam" id="3.30.40.10:FF:000163">
    <property type="entry name" value="Putative ring finger protein 37"/>
    <property type="match status" value="1"/>
</dbReference>
<feature type="compositionally biased region" description="Polar residues" evidence="5">
    <location>
        <begin position="463"/>
        <end position="473"/>
    </location>
</feature>
<sequence length="592" mass="65936">MVVNLCQPYFHTTAQCNKLCADGYDVSNLVSADPALRKRGFKLEYFVRPPLQVTLKFGFPVDLCRVDVELWPWGMDRGQACKRLEISTSSDPQPPPVLRRDEDEKSRQEQGRSQHSSGHRWKLQTQHWDEDKTQQRHCGSRNQSNTDSNSYESEFKLVARCELREEIKVSFRRSNFCPRAPFLSPPPPQPENCREEQLWSRGLPSLSSVTQLRVTVPFGGSASSLGLKALALWGQPARSCPAEEVERIMGIHEAAERRVMPPAVFATSVRKTTQTLQTPLRVSIPEEFLDPLTQEVMVLPMLLPSGMSVDNSTLEEYQKREASWGRVANDPFTGVSFSPSSQPLPNPLLKSRIDRFLLQNGMVGRDGMLGRKDQGQNPQTSRLLTSNTQDHSNAGIRNTNMTSEQSRHPHDSSRIFNTKHLSKNSKADLDKHKKRCLSEMYKESTEVAETESKNAKTSRTHSDSGPSGSSHEQLLSASLDTALTSALQGRPSFTSSLPQQQAGTSGSTELRQSSGCKSTSAGEKTCAGCSRSLSVYSASFSPIYRLVCGHLFCRACLQRETTQQNSSAAACHVLCPTCQSLTPRRDITRVHH</sequence>
<dbReference type="EMBL" id="HADY01025070">
    <property type="protein sequence ID" value="SBP63555.1"/>
    <property type="molecule type" value="Transcribed_RNA"/>
</dbReference>
<evidence type="ECO:0000259" key="7">
    <source>
        <dbReference type="PROSITE" id="PS51698"/>
    </source>
</evidence>
<evidence type="ECO:0000259" key="6">
    <source>
        <dbReference type="PROSITE" id="PS50089"/>
    </source>
</evidence>
<evidence type="ECO:0000256" key="1">
    <source>
        <dbReference type="ARBA" id="ARBA00022723"/>
    </source>
</evidence>
<dbReference type="InterPro" id="IPR017907">
    <property type="entry name" value="Znf_RING_CS"/>
</dbReference>
<dbReference type="CDD" id="cd16660">
    <property type="entry name" value="RING-Ubox_RNF37"/>
    <property type="match status" value="1"/>
</dbReference>
<feature type="domain" description="RING-type" evidence="6">
    <location>
        <begin position="526"/>
        <end position="579"/>
    </location>
</feature>
<evidence type="ECO:0000256" key="3">
    <source>
        <dbReference type="ARBA" id="ARBA00022833"/>
    </source>
</evidence>
<name>A0A1A8BAP1_NOTFU</name>
<dbReference type="PANTHER" id="PTHR13492">
    <property type="entry name" value="RING FINGER PROTEIN 37"/>
    <property type="match status" value="1"/>
</dbReference>
<accession>A0A1A8BAP1</accession>
<dbReference type="PANTHER" id="PTHR13492:SF2">
    <property type="entry name" value="RING FINGER PROTEIN 37"/>
    <property type="match status" value="1"/>
</dbReference>
<dbReference type="GO" id="GO:0000209">
    <property type="term" value="P:protein polyubiquitination"/>
    <property type="evidence" value="ECO:0007669"/>
    <property type="project" value="TreeGrafter"/>
</dbReference>
<feature type="compositionally biased region" description="Polar residues" evidence="5">
    <location>
        <begin position="491"/>
        <end position="522"/>
    </location>
</feature>
<evidence type="ECO:0000313" key="8">
    <source>
        <dbReference type="EMBL" id="KAF7200529.1"/>
    </source>
</evidence>
<protein>
    <submittedName>
        <fullName evidence="9">Transcript variant X1</fullName>
    </submittedName>
    <submittedName>
        <fullName evidence="8">Transcript variant X2</fullName>
    </submittedName>
    <submittedName>
        <fullName evidence="10">U-box domain containing 5</fullName>
    </submittedName>
</protein>
<organism evidence="10">
    <name type="scientific">Nothobranchius furzeri</name>
    <name type="common">Turquoise killifish</name>
    <dbReference type="NCBI Taxonomy" id="105023"/>
    <lineage>
        <taxon>Eukaryota</taxon>
        <taxon>Metazoa</taxon>
        <taxon>Chordata</taxon>
        <taxon>Craniata</taxon>
        <taxon>Vertebrata</taxon>
        <taxon>Euteleostomi</taxon>
        <taxon>Actinopterygii</taxon>
        <taxon>Neopterygii</taxon>
        <taxon>Teleostei</taxon>
        <taxon>Neoteleostei</taxon>
        <taxon>Acanthomorphata</taxon>
        <taxon>Ovalentaria</taxon>
        <taxon>Atherinomorphae</taxon>
        <taxon>Cyprinodontiformes</taxon>
        <taxon>Nothobranchiidae</taxon>
        <taxon>Nothobranchius</taxon>
    </lineage>
</organism>
<evidence type="ECO:0000256" key="4">
    <source>
        <dbReference type="PROSITE-ProRule" id="PRU00175"/>
    </source>
</evidence>
<reference evidence="10" key="1">
    <citation type="submission" date="2016-05" db="EMBL/GenBank/DDBJ databases">
        <authorList>
            <person name="Lavstsen T."/>
            <person name="Jespersen J.S."/>
        </authorList>
    </citation>
    <scope>NUCLEOTIDE SEQUENCE</scope>
    <source>
        <tissue evidence="10">Brain</tissue>
    </source>
</reference>
<dbReference type="SMART" id="SM00184">
    <property type="entry name" value="RING"/>
    <property type="match status" value="1"/>
</dbReference>
<feature type="region of interest" description="Disordered" evidence="5">
    <location>
        <begin position="365"/>
        <end position="473"/>
    </location>
</feature>
<dbReference type="SUPFAM" id="SSF57850">
    <property type="entry name" value="RING/U-box"/>
    <property type="match status" value="2"/>
</dbReference>
<feature type="region of interest" description="Disordered" evidence="5">
    <location>
        <begin position="84"/>
        <end position="149"/>
    </location>
</feature>
<evidence type="ECO:0000256" key="5">
    <source>
        <dbReference type="SAM" id="MobiDB-lite"/>
    </source>
</evidence>
<dbReference type="RefSeq" id="XP_054587546.2">
    <property type="nucleotide sequence ID" value="XM_054731571.2"/>
</dbReference>
<feature type="compositionally biased region" description="Polar residues" evidence="5">
    <location>
        <begin position="375"/>
        <end position="404"/>
    </location>
</feature>
<dbReference type="GeneID" id="107394122"/>
<dbReference type="InterPro" id="IPR027370">
    <property type="entry name" value="Znf-RING_euk"/>
</dbReference>
<feature type="region of interest" description="Disordered" evidence="5">
    <location>
        <begin position="489"/>
        <end position="525"/>
    </location>
</feature>
<dbReference type="Pfam" id="PF19318">
    <property type="entry name" value="DUF5918"/>
    <property type="match status" value="1"/>
</dbReference>
<dbReference type="Pfam" id="PF13445">
    <property type="entry name" value="zf-RING_UBOX"/>
    <property type="match status" value="1"/>
</dbReference>
<dbReference type="InterPro" id="IPR045696">
    <property type="entry name" value="Ubox5_N"/>
</dbReference>
<dbReference type="EMBL" id="JAAVVJ010000019">
    <property type="protein sequence ID" value="KAF7200529.1"/>
    <property type="molecule type" value="Genomic_DNA"/>
</dbReference>
<reference evidence="8" key="3">
    <citation type="submission" date="2020-03" db="EMBL/GenBank/DDBJ databases">
        <title>Intra-Species Differences in Population Size shape Life History and Genome Evolution.</title>
        <authorList>
            <person name="Willemsen D."/>
            <person name="Cui R."/>
            <person name="Valenzano D.R."/>
        </authorList>
    </citation>
    <scope>NUCLEOTIDE SEQUENCE</scope>
    <source>
        <strain evidence="8">GRZ</strain>
        <tissue evidence="8">Whole</tissue>
    </source>
</reference>
<dbReference type="CTD" id="22888"/>
<dbReference type="OrthoDB" id="20295at2759"/>
<dbReference type="GO" id="GO:0034450">
    <property type="term" value="F:ubiquitin-ubiquitin ligase activity"/>
    <property type="evidence" value="ECO:0007669"/>
    <property type="project" value="TreeGrafter"/>
</dbReference>
<proteinExistence type="predicted"/>
<evidence type="ECO:0000313" key="10">
    <source>
        <dbReference type="EMBL" id="SBP63555.1"/>
    </source>
</evidence>
<feature type="domain" description="U-box" evidence="7">
    <location>
        <begin position="283"/>
        <end position="363"/>
    </location>
</feature>
<dbReference type="InterPro" id="IPR039925">
    <property type="entry name" value="RNF37_RING-Ubox"/>
</dbReference>
<evidence type="ECO:0000313" key="9">
    <source>
        <dbReference type="EMBL" id="KAF7200530.1"/>
    </source>
</evidence>
<dbReference type="EMBL" id="JAAVVJ010000019">
    <property type="protein sequence ID" value="KAF7200530.1"/>
    <property type="molecule type" value="Genomic_DNA"/>
</dbReference>
<dbReference type="Pfam" id="PF04564">
    <property type="entry name" value="U-box"/>
    <property type="match status" value="1"/>
</dbReference>
<keyword evidence="3" id="KW-0862">Zinc</keyword>
<feature type="compositionally biased region" description="Polar residues" evidence="5">
    <location>
        <begin position="136"/>
        <end position="149"/>
    </location>
</feature>
<dbReference type="Proteomes" id="UP000822369">
    <property type="component" value="Chromosome 19"/>
</dbReference>
<reference evidence="10" key="2">
    <citation type="submission" date="2016-06" db="EMBL/GenBank/DDBJ databases">
        <title>The genome of a short-lived fish provides insights into sex chromosome evolution and the genetic control of aging.</title>
        <authorList>
            <person name="Reichwald K."/>
            <person name="Felder M."/>
            <person name="Petzold A."/>
            <person name="Koch P."/>
            <person name="Groth M."/>
            <person name="Platzer M."/>
        </authorList>
    </citation>
    <scope>NUCLEOTIDE SEQUENCE</scope>
    <source>
        <tissue evidence="10">Brain</tissue>
    </source>
</reference>
<dbReference type="Gene3D" id="3.30.40.10">
    <property type="entry name" value="Zinc/RING finger domain, C3HC4 (zinc finger)"/>
    <property type="match status" value="2"/>
</dbReference>
<dbReference type="RefSeq" id="XP_015828384.3">
    <property type="nucleotide sequence ID" value="XM_015972898.3"/>
</dbReference>
<dbReference type="InterPro" id="IPR001841">
    <property type="entry name" value="Znf_RING"/>
</dbReference>
<dbReference type="InterPro" id="IPR003613">
    <property type="entry name" value="Ubox_domain"/>
</dbReference>
<dbReference type="AlphaFoldDB" id="A0A1A8BAP1"/>
<dbReference type="PROSITE" id="PS50089">
    <property type="entry name" value="ZF_RING_2"/>
    <property type="match status" value="1"/>
</dbReference>
<evidence type="ECO:0000256" key="2">
    <source>
        <dbReference type="ARBA" id="ARBA00022771"/>
    </source>
</evidence>
<dbReference type="OMA" id="FKKEPMY"/>
<keyword evidence="1" id="KW-0479">Metal-binding</keyword>
<dbReference type="GO" id="GO:0031625">
    <property type="term" value="F:ubiquitin protein ligase binding"/>
    <property type="evidence" value="ECO:0007669"/>
    <property type="project" value="TreeGrafter"/>
</dbReference>
<feature type="compositionally biased region" description="Basic and acidic residues" evidence="5">
    <location>
        <begin position="98"/>
        <end position="112"/>
    </location>
</feature>
<dbReference type="GO" id="GO:0005634">
    <property type="term" value="C:nucleus"/>
    <property type="evidence" value="ECO:0007669"/>
    <property type="project" value="TreeGrafter"/>
</dbReference>
<feature type="compositionally biased region" description="Basic and acidic residues" evidence="5">
    <location>
        <begin position="425"/>
        <end position="454"/>
    </location>
</feature>
<gene>
    <name evidence="10" type="primary">UBOX5</name>
    <name evidence="8" type="synonym">ubox5</name>
    <name evidence="8" type="ORF">G4P62_016939</name>
</gene>
<dbReference type="KEGG" id="nfu:107394122"/>